<dbReference type="Gramene" id="OE9A081133T1">
    <property type="protein sequence ID" value="OE9A081133C1"/>
    <property type="gene ID" value="OE9A081133"/>
</dbReference>
<evidence type="ECO:0000256" key="2">
    <source>
        <dbReference type="ARBA" id="ARBA00022980"/>
    </source>
</evidence>
<dbReference type="PANTHER" id="PTHR11652">
    <property type="entry name" value="30S RIBOSOMAL PROTEIN S12 FAMILY MEMBER"/>
    <property type="match status" value="1"/>
</dbReference>
<dbReference type="Pfam" id="PF00164">
    <property type="entry name" value="Ribosom_S12_S23"/>
    <property type="match status" value="1"/>
</dbReference>
<evidence type="ECO:0000256" key="1">
    <source>
        <dbReference type="ARBA" id="ARBA00005657"/>
    </source>
</evidence>
<dbReference type="InterPro" id="IPR012340">
    <property type="entry name" value="NA-bd_OB-fold"/>
</dbReference>
<comment type="similarity">
    <text evidence="1">Belongs to the universal ribosomal protein uS12 family.</text>
</comment>
<evidence type="ECO:0000256" key="3">
    <source>
        <dbReference type="ARBA" id="ARBA00023274"/>
    </source>
</evidence>
<organism evidence="4 5">
    <name type="scientific">Olea europaea subsp. europaea</name>
    <dbReference type="NCBI Taxonomy" id="158383"/>
    <lineage>
        <taxon>Eukaryota</taxon>
        <taxon>Viridiplantae</taxon>
        <taxon>Streptophyta</taxon>
        <taxon>Embryophyta</taxon>
        <taxon>Tracheophyta</taxon>
        <taxon>Spermatophyta</taxon>
        <taxon>Magnoliopsida</taxon>
        <taxon>eudicotyledons</taxon>
        <taxon>Gunneridae</taxon>
        <taxon>Pentapetalae</taxon>
        <taxon>asterids</taxon>
        <taxon>lamiids</taxon>
        <taxon>Lamiales</taxon>
        <taxon>Oleaceae</taxon>
        <taxon>Oleeae</taxon>
        <taxon>Olea</taxon>
    </lineage>
</organism>
<protein>
    <submittedName>
        <fullName evidence="4">40S ribosomal S23-2-like</fullName>
    </submittedName>
</protein>
<accession>A0A8S0SRL6</accession>
<gene>
    <name evidence="4" type="ORF">OLEA9_A081133</name>
</gene>
<keyword evidence="5" id="KW-1185">Reference proteome</keyword>
<dbReference type="GO" id="GO:0005840">
    <property type="term" value="C:ribosome"/>
    <property type="evidence" value="ECO:0007669"/>
    <property type="project" value="UniProtKB-KW"/>
</dbReference>
<dbReference type="InterPro" id="IPR006032">
    <property type="entry name" value="Ribosomal_uS12"/>
</dbReference>
<dbReference type="GO" id="GO:0006412">
    <property type="term" value="P:translation"/>
    <property type="evidence" value="ECO:0007669"/>
    <property type="project" value="InterPro"/>
</dbReference>
<dbReference type="AlphaFoldDB" id="A0A8S0SRL6"/>
<reference evidence="4 5" key="1">
    <citation type="submission" date="2019-12" db="EMBL/GenBank/DDBJ databases">
        <authorList>
            <person name="Alioto T."/>
            <person name="Alioto T."/>
            <person name="Gomez Garrido J."/>
        </authorList>
    </citation>
    <scope>NUCLEOTIDE SEQUENCE [LARGE SCALE GENOMIC DNA]</scope>
</reference>
<proteinExistence type="inferred from homology"/>
<dbReference type="Proteomes" id="UP000594638">
    <property type="component" value="Unassembled WGS sequence"/>
</dbReference>
<evidence type="ECO:0000313" key="5">
    <source>
        <dbReference type="Proteomes" id="UP000594638"/>
    </source>
</evidence>
<dbReference type="EMBL" id="CACTIH010005483">
    <property type="protein sequence ID" value="CAA2994877.1"/>
    <property type="molecule type" value="Genomic_DNA"/>
</dbReference>
<dbReference type="GO" id="GO:0003735">
    <property type="term" value="F:structural constituent of ribosome"/>
    <property type="evidence" value="ECO:0007669"/>
    <property type="project" value="InterPro"/>
</dbReference>
<dbReference type="SUPFAM" id="SSF50249">
    <property type="entry name" value="Nucleic acid-binding proteins"/>
    <property type="match status" value="1"/>
</dbReference>
<dbReference type="Gene3D" id="2.40.50.140">
    <property type="entry name" value="Nucleic acid-binding proteins"/>
    <property type="match status" value="1"/>
</dbReference>
<sequence length="73" mass="8200">MADKCIEVKQPNSAIGKCAGVQLIKNDKKIAALVPHDEMDFEPLIPKTVTTRKLVLVRGMVTTRKFPTLVWEH</sequence>
<dbReference type="GO" id="GO:1990904">
    <property type="term" value="C:ribonucleoprotein complex"/>
    <property type="evidence" value="ECO:0007669"/>
    <property type="project" value="UniProtKB-KW"/>
</dbReference>
<keyword evidence="2" id="KW-0689">Ribosomal protein</keyword>
<name>A0A8S0SRL6_OLEEU</name>
<comment type="caution">
    <text evidence="4">The sequence shown here is derived from an EMBL/GenBank/DDBJ whole genome shotgun (WGS) entry which is preliminary data.</text>
</comment>
<keyword evidence="3" id="KW-0687">Ribonucleoprotein</keyword>
<evidence type="ECO:0000313" key="4">
    <source>
        <dbReference type="EMBL" id="CAA2994877.1"/>
    </source>
</evidence>